<sequence>MGTAIVWFRRDLRLEDHPALDAAAAAHERVLPLYVHAPEEEAPWAPGAASRWWLHRSLAALDGALRERGGALHLRRGPSVQALLAVASAANAEAVYWHRLYEPAARVRDAEVEASLRAVGIVTHAHNGALLFEPWEVATGKGEPYRVFTPFWRGARVRLRPAAPSPAAPPRRWATLAGGLPLHAFGLLPRIAWDDGLRAAWRPGEAGAREALRTFCEGALSAYAGQRDRPDRRGTSRLSPHLHFGELSPRQVVRALEDGARRHGRARLGEAVEAYLREIGWREFAHHLLYHFPQTPEANLDASFDAFAWAEPDAETLARWQRGRTGVPIVDAGMRELWTTGWMHNRVRMIVASFLTKNLRLHWRHGARWFWDTLVDADLANNTQGWQWSAGTGADAAPYFRIFNPVAQARKFDPEGAYVRRWIPELAEAPPELLHEPWRDAALLARSGYPPPMVDLKTSRVAALAAWQRMRGR</sequence>
<dbReference type="InterPro" id="IPR005101">
    <property type="entry name" value="Cryptochr/Photolyase_FAD-bd"/>
</dbReference>
<feature type="site" description="Electron transfer via tryptophanyl radical" evidence="13">
    <location>
        <position position="363"/>
    </location>
</feature>
<dbReference type="InterPro" id="IPR036134">
    <property type="entry name" value="Crypto/Photolyase_FAD-like_sf"/>
</dbReference>
<dbReference type="Gene3D" id="1.25.40.80">
    <property type="match status" value="1"/>
</dbReference>
<feature type="domain" description="Photolyase/cryptochrome alpha/beta" evidence="15">
    <location>
        <begin position="2"/>
        <end position="131"/>
    </location>
</feature>
<evidence type="ECO:0000313" key="16">
    <source>
        <dbReference type="EMBL" id="GAP67297.1"/>
    </source>
</evidence>
<evidence type="ECO:0000256" key="11">
    <source>
        <dbReference type="ARBA" id="ARBA00083107"/>
    </source>
</evidence>
<evidence type="ECO:0000256" key="12">
    <source>
        <dbReference type="PIRSR" id="PIRSR602081-1"/>
    </source>
</evidence>
<evidence type="ECO:0000256" key="8">
    <source>
        <dbReference type="ARBA" id="ARBA00031671"/>
    </source>
</evidence>
<evidence type="ECO:0000256" key="10">
    <source>
        <dbReference type="ARBA" id="ARBA00059220"/>
    </source>
</evidence>
<evidence type="ECO:0000256" key="2">
    <source>
        <dbReference type="ARBA" id="ARBA00005862"/>
    </source>
</evidence>
<dbReference type="GO" id="GO:0009416">
    <property type="term" value="P:response to light stimulus"/>
    <property type="evidence" value="ECO:0007669"/>
    <property type="project" value="TreeGrafter"/>
</dbReference>
<dbReference type="InterPro" id="IPR002081">
    <property type="entry name" value="Cryptochrome/DNA_photolyase_1"/>
</dbReference>
<gene>
    <name evidence="16" type="ORF">MBSD_n2618</name>
</gene>
<evidence type="ECO:0000256" key="5">
    <source>
        <dbReference type="ARBA" id="ARBA00022630"/>
    </source>
</evidence>
<dbReference type="OrthoDB" id="9772484at2"/>
<feature type="binding site" evidence="12">
    <location>
        <position position="223"/>
    </location>
    <ligand>
        <name>FAD</name>
        <dbReference type="ChEBI" id="CHEBI:57692"/>
    </ligand>
</feature>
<dbReference type="AlphaFoldDB" id="A0A0K8QSB9"/>
<evidence type="ECO:0000256" key="3">
    <source>
        <dbReference type="ARBA" id="ARBA00013149"/>
    </source>
</evidence>
<evidence type="ECO:0000259" key="15">
    <source>
        <dbReference type="PROSITE" id="PS51645"/>
    </source>
</evidence>
<dbReference type="Pfam" id="PF00875">
    <property type="entry name" value="DNA_photolyase"/>
    <property type="match status" value="1"/>
</dbReference>
<organism evidence="16">
    <name type="scientific">Mizugakiibacter sediminis</name>
    <dbReference type="NCBI Taxonomy" id="1475481"/>
    <lineage>
        <taxon>Bacteria</taxon>
        <taxon>Pseudomonadati</taxon>
        <taxon>Pseudomonadota</taxon>
        <taxon>Gammaproteobacteria</taxon>
        <taxon>Lysobacterales</taxon>
        <taxon>Rhodanobacteraceae</taxon>
        <taxon>Mizugakiibacter</taxon>
    </lineage>
</organism>
<feature type="binding site" evidence="12">
    <location>
        <begin position="235"/>
        <end position="239"/>
    </location>
    <ligand>
        <name>FAD</name>
        <dbReference type="ChEBI" id="CHEBI:57692"/>
    </ligand>
</feature>
<dbReference type="GO" id="GO:0071949">
    <property type="term" value="F:FAD binding"/>
    <property type="evidence" value="ECO:0007669"/>
    <property type="project" value="TreeGrafter"/>
</dbReference>
<dbReference type="RefSeq" id="WP_062537848.1">
    <property type="nucleotide sequence ID" value="NZ_DF970255.1"/>
</dbReference>
<keyword evidence="17" id="KW-1185">Reference proteome</keyword>
<dbReference type="InterPro" id="IPR006050">
    <property type="entry name" value="DNA_photolyase_N"/>
</dbReference>
<feature type="binding site" evidence="12">
    <location>
        <position position="275"/>
    </location>
    <ligand>
        <name>FAD</name>
        <dbReference type="ChEBI" id="CHEBI:57692"/>
    </ligand>
</feature>
<evidence type="ECO:0000256" key="13">
    <source>
        <dbReference type="PIRSR" id="PIRSR602081-2"/>
    </source>
</evidence>
<dbReference type="EC" id="4.1.99.3" evidence="3"/>
<keyword evidence="7 14" id="KW-0157">Chromophore</keyword>
<dbReference type="InterPro" id="IPR018394">
    <property type="entry name" value="DNA_photolyase_1_CS_C"/>
</dbReference>
<comment type="similarity">
    <text evidence="2">Belongs to the DNA photolyase class-1 family.</text>
</comment>
<evidence type="ECO:0000256" key="9">
    <source>
        <dbReference type="ARBA" id="ARBA00033999"/>
    </source>
</evidence>
<accession>A0A0K8QSB9</accession>
<comment type="cofactor">
    <cofactor evidence="12">
        <name>FAD</name>
        <dbReference type="ChEBI" id="CHEBI:57692"/>
    </cofactor>
    <text evidence="12">Binds 1 FAD per subunit.</text>
</comment>
<dbReference type="Proteomes" id="UP000253740">
    <property type="component" value="Unassembled WGS sequence"/>
</dbReference>
<dbReference type="PROSITE" id="PS00691">
    <property type="entry name" value="DNA_PHOTOLYASES_1_2"/>
    <property type="match status" value="1"/>
</dbReference>
<dbReference type="EMBL" id="DF970255">
    <property type="protein sequence ID" value="GAP67297.1"/>
    <property type="molecule type" value="Genomic_DNA"/>
</dbReference>
<dbReference type="Pfam" id="PF03441">
    <property type="entry name" value="FAD_binding_7"/>
    <property type="match status" value="1"/>
</dbReference>
<keyword evidence="6 12" id="KW-0274">FAD</keyword>
<evidence type="ECO:0000256" key="1">
    <source>
        <dbReference type="ARBA" id="ARBA00001932"/>
    </source>
</evidence>
<feature type="site" description="Electron transfer via tryptophanyl radical" evidence="13">
    <location>
        <position position="309"/>
    </location>
</feature>
<keyword evidence="16" id="KW-0456">Lyase</keyword>
<evidence type="ECO:0000313" key="17">
    <source>
        <dbReference type="Proteomes" id="UP000253740"/>
    </source>
</evidence>
<dbReference type="SUPFAM" id="SSF52425">
    <property type="entry name" value="Cryptochrome/photolyase, N-terminal domain"/>
    <property type="match status" value="1"/>
</dbReference>
<comment type="similarity">
    <text evidence="14">Belongs to the DNA photolyase family.</text>
</comment>
<evidence type="ECO:0000256" key="7">
    <source>
        <dbReference type="ARBA" id="ARBA00022991"/>
    </source>
</evidence>
<proteinExistence type="inferred from homology"/>
<keyword evidence="5 12" id="KW-0285">Flavoprotein</keyword>
<comment type="catalytic activity">
    <reaction evidence="9">
        <text>cyclobutadipyrimidine (in DNA) = 2 pyrimidine residues (in DNA).</text>
        <dbReference type="EC" id="4.1.99.3"/>
    </reaction>
</comment>
<dbReference type="SUPFAM" id="SSF48173">
    <property type="entry name" value="Cryptochrome/photolyase FAD-binding domain"/>
    <property type="match status" value="1"/>
</dbReference>
<dbReference type="PANTHER" id="PTHR11455:SF9">
    <property type="entry name" value="CRYPTOCHROME CIRCADIAN CLOCK 5 ISOFORM X1"/>
    <property type="match status" value="1"/>
</dbReference>
<comment type="cofactor">
    <cofactor evidence="1">
        <name>(6R)-5,10-methylene-5,6,7,8-tetrahydrofolate</name>
        <dbReference type="ChEBI" id="CHEBI:15636"/>
    </cofactor>
</comment>
<evidence type="ECO:0000256" key="14">
    <source>
        <dbReference type="RuleBase" id="RU004182"/>
    </source>
</evidence>
<evidence type="ECO:0000256" key="4">
    <source>
        <dbReference type="ARBA" id="ARBA00014046"/>
    </source>
</evidence>
<feature type="binding site" evidence="12">
    <location>
        <begin position="376"/>
        <end position="378"/>
    </location>
    <ligand>
        <name>FAD</name>
        <dbReference type="ChEBI" id="CHEBI:57692"/>
    </ligand>
</feature>
<dbReference type="Gene3D" id="3.40.50.620">
    <property type="entry name" value="HUPs"/>
    <property type="match status" value="1"/>
</dbReference>
<dbReference type="GO" id="GO:0000719">
    <property type="term" value="P:photoreactive repair"/>
    <property type="evidence" value="ECO:0007669"/>
    <property type="project" value="UniProtKB-ARBA"/>
</dbReference>
<dbReference type="PROSITE" id="PS00394">
    <property type="entry name" value="DNA_PHOTOLYASES_1_1"/>
    <property type="match status" value="1"/>
</dbReference>
<reference evidence="16" key="1">
    <citation type="submission" date="2015-08" db="EMBL/GenBank/DDBJ databases">
        <title>Complete DNA Sequence of Pseudomonas syringae pv. actinidiae, the Causal Agent of Kiwifruit Canker Disease.</title>
        <authorList>
            <person name="Rikkerink E.H.A."/>
            <person name="Fineran P.C."/>
        </authorList>
    </citation>
    <scope>NUCLEOTIDE SEQUENCE</scope>
    <source>
        <strain evidence="16">SkMP5</strain>
    </source>
</reference>
<dbReference type="PANTHER" id="PTHR11455">
    <property type="entry name" value="CRYPTOCHROME"/>
    <property type="match status" value="1"/>
</dbReference>
<evidence type="ECO:0000256" key="6">
    <source>
        <dbReference type="ARBA" id="ARBA00022827"/>
    </source>
</evidence>
<dbReference type="STRING" id="1475481.GCA_000953855_02669"/>
<protein>
    <recommendedName>
        <fullName evidence="4">Deoxyribodipyrimidine photo-lyase</fullName>
        <ecNumber evidence="3">4.1.99.3</ecNumber>
    </recommendedName>
    <alternativeName>
        <fullName evidence="8">DNA photolyase</fullName>
    </alternativeName>
    <alternativeName>
        <fullName evidence="11">Photoreactivating enzyme</fullName>
    </alternativeName>
</protein>
<comment type="function">
    <text evidence="10">Involved in repair of UV radiation-induced DNA damage. Catalyzes the light-dependent monomerization (300-600 nm) of cyclobutyl pyrimidine dimers (in cis-syn configuration), which are formed between adjacent bases on the same DNA strand upon exposure to ultraviolet radiation.</text>
</comment>
<name>A0A0K8QSB9_9GAMM</name>
<feature type="site" description="Electron transfer via tryptophanyl radical" evidence="13">
    <location>
        <position position="386"/>
    </location>
</feature>
<dbReference type="InterPro" id="IPR014729">
    <property type="entry name" value="Rossmann-like_a/b/a_fold"/>
</dbReference>
<dbReference type="FunFam" id="1.10.579.10:FF:000003">
    <property type="entry name" value="Deoxyribodipyrimidine photo-lyase"/>
    <property type="match status" value="1"/>
</dbReference>
<dbReference type="Gene3D" id="1.10.579.10">
    <property type="entry name" value="DNA Cyclobutane Dipyrimidine Photolyase, subunit A, domain 3"/>
    <property type="match status" value="1"/>
</dbReference>
<dbReference type="GO" id="GO:0003677">
    <property type="term" value="F:DNA binding"/>
    <property type="evidence" value="ECO:0007669"/>
    <property type="project" value="TreeGrafter"/>
</dbReference>
<dbReference type="InterPro" id="IPR036155">
    <property type="entry name" value="Crypto/Photolyase_N_sf"/>
</dbReference>
<dbReference type="PRINTS" id="PR00147">
    <property type="entry name" value="DNAPHOTLYASE"/>
</dbReference>
<dbReference type="PROSITE" id="PS51645">
    <property type="entry name" value="PHR_CRY_ALPHA_BETA"/>
    <property type="match status" value="1"/>
</dbReference>
<dbReference type="GO" id="GO:0003904">
    <property type="term" value="F:deoxyribodipyrimidine photo-lyase activity"/>
    <property type="evidence" value="ECO:0007669"/>
    <property type="project" value="UniProtKB-EC"/>
</dbReference>